<comment type="cofactor">
    <cofactor evidence="1 19">
        <name>Mg(2+)</name>
        <dbReference type="ChEBI" id="CHEBI:18420"/>
    </cofactor>
</comment>
<evidence type="ECO:0000256" key="19">
    <source>
        <dbReference type="HAMAP-Rule" id="MF_00719"/>
    </source>
</evidence>
<evidence type="ECO:0000313" key="21">
    <source>
        <dbReference type="Proteomes" id="UP000006094"/>
    </source>
</evidence>
<evidence type="ECO:0000256" key="4">
    <source>
        <dbReference type="ARBA" id="ARBA00010561"/>
    </source>
</evidence>
<dbReference type="UniPathway" id="UPA00148">
    <property type="reaction ID" value="UER00238"/>
</dbReference>
<dbReference type="PANTHER" id="PTHR34148">
    <property type="entry name" value="ADENOSYLCOBINAMIDE-GDP RIBAZOLETRANSFERASE"/>
    <property type="match status" value="1"/>
</dbReference>
<dbReference type="PATRIC" id="fig|1128398.3.peg.611"/>
<dbReference type="EMBL" id="CP003326">
    <property type="protein sequence ID" value="AFS77654.1"/>
    <property type="molecule type" value="Genomic_DNA"/>
</dbReference>
<comment type="function">
    <text evidence="14 19">Joins adenosylcobinamide-GDP and alpha-ribazole to generate adenosylcobalamin (Ado-cobalamin). Also synthesizes adenosylcobalamin 5'-phosphate from adenosylcobinamide-GDP and alpha-ribazole 5'-phosphate.</text>
</comment>
<keyword evidence="11 19" id="KW-0460">Magnesium</keyword>
<dbReference type="HAMAP" id="MF_00719">
    <property type="entry name" value="CobS"/>
    <property type="match status" value="1"/>
</dbReference>
<dbReference type="Proteomes" id="UP000006094">
    <property type="component" value="Chromosome"/>
</dbReference>
<evidence type="ECO:0000256" key="12">
    <source>
        <dbReference type="ARBA" id="ARBA00022989"/>
    </source>
</evidence>
<organism evidence="20 21">
    <name type="scientific">Gottschalkia acidurici (strain ATCC 7906 / DSM 604 / BCRC 14475 / CIP 104303 / KCTC 5404 / NCIMB 10678 / 9a)</name>
    <name type="common">Clostridium acidurici</name>
    <dbReference type="NCBI Taxonomy" id="1128398"/>
    <lineage>
        <taxon>Bacteria</taxon>
        <taxon>Bacillati</taxon>
        <taxon>Bacillota</taxon>
        <taxon>Tissierellia</taxon>
        <taxon>Tissierellales</taxon>
        <taxon>Gottschalkiaceae</taxon>
        <taxon>Gottschalkia</taxon>
    </lineage>
</organism>
<dbReference type="InterPro" id="IPR003805">
    <property type="entry name" value="CobS"/>
</dbReference>
<name>K0AWP4_GOTA9</name>
<dbReference type="OrthoDB" id="9794626at2"/>
<evidence type="ECO:0000256" key="6">
    <source>
        <dbReference type="ARBA" id="ARBA00015850"/>
    </source>
</evidence>
<proteinExistence type="inferred from homology"/>
<dbReference type="GO" id="GO:0051073">
    <property type="term" value="F:adenosylcobinamide-GDP ribazoletransferase activity"/>
    <property type="evidence" value="ECO:0007669"/>
    <property type="project" value="UniProtKB-UniRule"/>
</dbReference>
<dbReference type="RefSeq" id="WP_014966791.1">
    <property type="nucleotide sequence ID" value="NC_018664.1"/>
</dbReference>
<comment type="catalytic activity">
    <reaction evidence="17 19">
        <text>alpha-ribazole + adenosylcob(III)inamide-GDP = adenosylcob(III)alamin + GMP + H(+)</text>
        <dbReference type="Rhea" id="RHEA:16049"/>
        <dbReference type="ChEBI" id="CHEBI:10329"/>
        <dbReference type="ChEBI" id="CHEBI:15378"/>
        <dbReference type="ChEBI" id="CHEBI:18408"/>
        <dbReference type="ChEBI" id="CHEBI:58115"/>
        <dbReference type="ChEBI" id="CHEBI:60487"/>
        <dbReference type="EC" id="2.7.8.26"/>
    </reaction>
</comment>
<dbReference type="Pfam" id="PF02654">
    <property type="entry name" value="CobS"/>
    <property type="match status" value="1"/>
</dbReference>
<dbReference type="AlphaFoldDB" id="K0AWP4"/>
<keyword evidence="10 19" id="KW-0812">Transmembrane</keyword>
<sequence length="244" mass="27797">MKSLLLMIVFLTRIPIRYPYEYKDEDFIKGVKLIPVIGLIVGLAIFTPTLFRGYLDKPIIIILVWLTYIWITGGLHIDGLTDTFDGIFSNRDKERILEIMKDSRIGTFGVIGLLFILLSNITLSYYIDYKILILAPVVGRLSSIIACSLSKYARSEMGMGTIIVENCKRKEVIFAITFTLLVFIILKLKLLMIIPILFTQILVIFLTKYIKGKIGGMTGDTIGFTIEVSQTMYLFFTYFISKVL</sequence>
<reference evidence="20 21" key="1">
    <citation type="journal article" date="2012" name="PLoS ONE">
        <title>The purine-utilizing bacterium Clostridium acidurici 9a: a genome-guided metabolic reconsideration.</title>
        <authorList>
            <person name="Hartwich K."/>
            <person name="Poehlein A."/>
            <person name="Daniel R."/>
        </authorList>
    </citation>
    <scope>NUCLEOTIDE SEQUENCE [LARGE SCALE GENOMIC DNA]</scope>
    <source>
        <strain evidence="21">ATCC 7906 / DSM 604 / BCRC 14475 / CIP 104303 / KCTC 5404 / NCIMB 10678 / 9a</strain>
    </source>
</reference>
<accession>K0AWP4</accession>
<dbReference type="NCBIfam" id="TIGR00317">
    <property type="entry name" value="cobS"/>
    <property type="match status" value="1"/>
</dbReference>
<feature type="transmembrane region" description="Helical" evidence="19">
    <location>
        <begin position="222"/>
        <end position="241"/>
    </location>
</feature>
<keyword evidence="7 19" id="KW-1003">Cell membrane</keyword>
<evidence type="ECO:0000256" key="8">
    <source>
        <dbReference type="ARBA" id="ARBA00022573"/>
    </source>
</evidence>
<evidence type="ECO:0000256" key="1">
    <source>
        <dbReference type="ARBA" id="ARBA00001946"/>
    </source>
</evidence>
<keyword evidence="13 19" id="KW-0472">Membrane</keyword>
<comment type="pathway">
    <text evidence="3 19">Cofactor biosynthesis; adenosylcobalamin biosynthesis; adenosylcobalamin from cob(II)yrinate a,c-diamide: step 7/7.</text>
</comment>
<dbReference type="GO" id="GO:0009236">
    <property type="term" value="P:cobalamin biosynthetic process"/>
    <property type="evidence" value="ECO:0007669"/>
    <property type="project" value="UniProtKB-UniRule"/>
</dbReference>
<dbReference type="GO" id="GO:0008818">
    <property type="term" value="F:cobalamin 5'-phosphate synthase activity"/>
    <property type="evidence" value="ECO:0007669"/>
    <property type="project" value="UniProtKB-UniRule"/>
</dbReference>
<keyword evidence="12 19" id="KW-1133">Transmembrane helix</keyword>
<keyword evidence="8 19" id="KW-0169">Cobalamin biosynthesis</keyword>
<evidence type="ECO:0000256" key="9">
    <source>
        <dbReference type="ARBA" id="ARBA00022679"/>
    </source>
</evidence>
<evidence type="ECO:0000256" key="15">
    <source>
        <dbReference type="ARBA" id="ARBA00032605"/>
    </source>
</evidence>
<evidence type="ECO:0000256" key="3">
    <source>
        <dbReference type="ARBA" id="ARBA00004663"/>
    </source>
</evidence>
<evidence type="ECO:0000256" key="11">
    <source>
        <dbReference type="ARBA" id="ARBA00022842"/>
    </source>
</evidence>
<evidence type="ECO:0000256" key="7">
    <source>
        <dbReference type="ARBA" id="ARBA00022475"/>
    </source>
</evidence>
<evidence type="ECO:0000256" key="17">
    <source>
        <dbReference type="ARBA" id="ARBA00048623"/>
    </source>
</evidence>
<evidence type="ECO:0000256" key="2">
    <source>
        <dbReference type="ARBA" id="ARBA00004651"/>
    </source>
</evidence>
<evidence type="ECO:0000256" key="13">
    <source>
        <dbReference type="ARBA" id="ARBA00023136"/>
    </source>
</evidence>
<dbReference type="EC" id="2.7.8.26" evidence="5 19"/>
<protein>
    <recommendedName>
        <fullName evidence="6 19">Adenosylcobinamide-GDP ribazoletransferase</fullName>
        <ecNumber evidence="5 19">2.7.8.26</ecNumber>
    </recommendedName>
    <alternativeName>
        <fullName evidence="16 19">Cobalamin synthase</fullName>
    </alternativeName>
    <alternativeName>
        <fullName evidence="15 19">Cobalamin-5'-phosphate synthase</fullName>
    </alternativeName>
</protein>
<dbReference type="HOGENOM" id="CLU_057426_1_2_9"/>
<dbReference type="GO" id="GO:0005886">
    <property type="term" value="C:plasma membrane"/>
    <property type="evidence" value="ECO:0007669"/>
    <property type="project" value="UniProtKB-SubCell"/>
</dbReference>
<evidence type="ECO:0000256" key="14">
    <source>
        <dbReference type="ARBA" id="ARBA00025228"/>
    </source>
</evidence>
<evidence type="ECO:0000256" key="10">
    <source>
        <dbReference type="ARBA" id="ARBA00022692"/>
    </source>
</evidence>
<dbReference type="PANTHER" id="PTHR34148:SF1">
    <property type="entry name" value="ADENOSYLCOBINAMIDE-GDP RIBAZOLETRANSFERASE"/>
    <property type="match status" value="1"/>
</dbReference>
<evidence type="ECO:0000256" key="16">
    <source>
        <dbReference type="ARBA" id="ARBA00032853"/>
    </source>
</evidence>
<comment type="catalytic activity">
    <reaction evidence="18 19">
        <text>alpha-ribazole 5'-phosphate + adenosylcob(III)inamide-GDP = adenosylcob(III)alamin 5'-phosphate + GMP + H(+)</text>
        <dbReference type="Rhea" id="RHEA:23560"/>
        <dbReference type="ChEBI" id="CHEBI:15378"/>
        <dbReference type="ChEBI" id="CHEBI:57918"/>
        <dbReference type="ChEBI" id="CHEBI:58115"/>
        <dbReference type="ChEBI" id="CHEBI:60487"/>
        <dbReference type="ChEBI" id="CHEBI:60493"/>
        <dbReference type="EC" id="2.7.8.26"/>
    </reaction>
</comment>
<dbReference type="eggNOG" id="COG0368">
    <property type="taxonomic scope" value="Bacteria"/>
</dbReference>
<keyword evidence="21" id="KW-1185">Reference proteome</keyword>
<keyword evidence="9 19" id="KW-0808">Transferase</keyword>
<gene>
    <name evidence="19 20" type="primary">cobS</name>
    <name evidence="20" type="ordered locus">Curi_c05800</name>
</gene>
<evidence type="ECO:0000256" key="18">
    <source>
        <dbReference type="ARBA" id="ARBA00049504"/>
    </source>
</evidence>
<dbReference type="KEGG" id="cad:Curi_c05800"/>
<feature type="transmembrane region" description="Helical" evidence="19">
    <location>
        <begin position="171"/>
        <end position="186"/>
    </location>
</feature>
<feature type="transmembrane region" description="Helical" evidence="19">
    <location>
        <begin position="105"/>
        <end position="127"/>
    </location>
</feature>
<feature type="transmembrane region" description="Helical" evidence="19">
    <location>
        <begin position="133"/>
        <end position="150"/>
    </location>
</feature>
<comment type="subcellular location">
    <subcellularLocation>
        <location evidence="2 19">Cell membrane</location>
        <topology evidence="2 19">Multi-pass membrane protein</topology>
    </subcellularLocation>
</comment>
<feature type="transmembrane region" description="Helical" evidence="19">
    <location>
        <begin position="33"/>
        <end position="51"/>
    </location>
</feature>
<evidence type="ECO:0000256" key="5">
    <source>
        <dbReference type="ARBA" id="ARBA00013200"/>
    </source>
</evidence>
<dbReference type="STRING" id="1128398.Curi_c05800"/>
<comment type="similarity">
    <text evidence="4 19">Belongs to the CobS family.</text>
</comment>
<evidence type="ECO:0000313" key="20">
    <source>
        <dbReference type="EMBL" id="AFS77654.1"/>
    </source>
</evidence>